<accession>A0ABV7D306</accession>
<dbReference type="Pfam" id="PF22624">
    <property type="entry name" value="AASDHPPT_N"/>
    <property type="match status" value="1"/>
</dbReference>
<sequence>MEISIPLRHKVIAWHLDCRSIDSLQWPQLLGLLSLSEQERADKFYFDHDRQSYIAAHAITRAVLAFYSDIQPNKIEFSASDFGKPEVIIRHHAARLRVNLSHTRHMVAVALTEENDIGIDIEWLGRKDSCLDLAPTVFTHEEQAILGNTPANRQKEIFLTFWTLKEAYIKAIGKGLSLPLTDFHFNLDPLAIHFKQQHERQNIDDPESWYLKHYRPGPDHVAAIAAQGVDKHKLDCKIEAAPLQAIIEKFRASP</sequence>
<keyword evidence="2 5" id="KW-0808">Transferase</keyword>
<comment type="similarity">
    <text evidence="1">Belongs to the P-Pant transferase superfamily. Gsp/Sfp/HetI/AcpT family.</text>
</comment>
<dbReference type="Proteomes" id="UP001595444">
    <property type="component" value="Unassembled WGS sequence"/>
</dbReference>
<reference evidence="6" key="1">
    <citation type="journal article" date="2019" name="Int. J. Syst. Evol. Microbiol.">
        <title>The Global Catalogue of Microorganisms (GCM) 10K type strain sequencing project: providing services to taxonomists for standard genome sequencing and annotation.</title>
        <authorList>
            <consortium name="The Broad Institute Genomics Platform"/>
            <consortium name="The Broad Institute Genome Sequencing Center for Infectious Disease"/>
            <person name="Wu L."/>
            <person name="Ma J."/>
        </authorList>
    </citation>
    <scope>NUCLEOTIDE SEQUENCE [LARGE SCALE GENOMIC DNA]</scope>
    <source>
        <strain evidence="6">KCTC 62164</strain>
    </source>
</reference>
<evidence type="ECO:0000313" key="5">
    <source>
        <dbReference type="EMBL" id="MFC3051556.1"/>
    </source>
</evidence>
<evidence type="ECO:0000259" key="3">
    <source>
        <dbReference type="Pfam" id="PF01648"/>
    </source>
</evidence>
<feature type="domain" description="4'-phosphopantetheinyl transferase" evidence="3">
    <location>
        <begin position="117"/>
        <end position="224"/>
    </location>
</feature>
<gene>
    <name evidence="5" type="ORF">ACFOKA_06560</name>
</gene>
<dbReference type="Pfam" id="PF01648">
    <property type="entry name" value="ACPS"/>
    <property type="match status" value="1"/>
</dbReference>
<dbReference type="InterPro" id="IPR037143">
    <property type="entry name" value="4-PPantetheinyl_Trfase_dom_sf"/>
</dbReference>
<dbReference type="Gene3D" id="3.90.470.20">
    <property type="entry name" value="4'-phosphopantetheinyl transferase domain"/>
    <property type="match status" value="2"/>
</dbReference>
<protein>
    <submittedName>
        <fullName evidence="5">4'-phosphopantetheinyl transferase family protein</fullName>
    </submittedName>
</protein>
<feature type="domain" description="4'-phosphopantetheinyl transferase N-terminal" evidence="4">
    <location>
        <begin position="25"/>
        <end position="110"/>
    </location>
</feature>
<evidence type="ECO:0000256" key="2">
    <source>
        <dbReference type="ARBA" id="ARBA00022679"/>
    </source>
</evidence>
<evidence type="ECO:0000256" key="1">
    <source>
        <dbReference type="ARBA" id="ARBA00010990"/>
    </source>
</evidence>
<dbReference type="EMBL" id="JBHRSL010000004">
    <property type="protein sequence ID" value="MFC3051556.1"/>
    <property type="molecule type" value="Genomic_DNA"/>
</dbReference>
<name>A0ABV7D306_9PROT</name>
<keyword evidence="6" id="KW-1185">Reference proteome</keyword>
<dbReference type="RefSeq" id="WP_194215038.1">
    <property type="nucleotide sequence ID" value="NZ_CP061205.1"/>
</dbReference>
<organism evidence="5 6">
    <name type="scientific">Kordiimonas pumila</name>
    <dbReference type="NCBI Taxonomy" id="2161677"/>
    <lineage>
        <taxon>Bacteria</taxon>
        <taxon>Pseudomonadati</taxon>
        <taxon>Pseudomonadota</taxon>
        <taxon>Alphaproteobacteria</taxon>
        <taxon>Kordiimonadales</taxon>
        <taxon>Kordiimonadaceae</taxon>
        <taxon>Kordiimonas</taxon>
    </lineage>
</organism>
<proteinExistence type="inferred from homology"/>
<dbReference type="GO" id="GO:0016740">
    <property type="term" value="F:transferase activity"/>
    <property type="evidence" value="ECO:0007669"/>
    <property type="project" value="UniProtKB-KW"/>
</dbReference>
<dbReference type="InterPro" id="IPR008278">
    <property type="entry name" value="4-PPantetheinyl_Trfase_dom"/>
</dbReference>
<dbReference type="InterPro" id="IPR050559">
    <property type="entry name" value="P-Pant_transferase_sf"/>
</dbReference>
<dbReference type="InterPro" id="IPR055066">
    <property type="entry name" value="AASDHPPT_N"/>
</dbReference>
<evidence type="ECO:0000259" key="4">
    <source>
        <dbReference type="Pfam" id="PF22624"/>
    </source>
</evidence>
<comment type="caution">
    <text evidence="5">The sequence shown here is derived from an EMBL/GenBank/DDBJ whole genome shotgun (WGS) entry which is preliminary data.</text>
</comment>
<dbReference type="PANTHER" id="PTHR12215:SF10">
    <property type="entry name" value="L-AMINOADIPATE-SEMIALDEHYDE DEHYDROGENASE-PHOSPHOPANTETHEINYL TRANSFERASE"/>
    <property type="match status" value="1"/>
</dbReference>
<evidence type="ECO:0000313" key="6">
    <source>
        <dbReference type="Proteomes" id="UP001595444"/>
    </source>
</evidence>
<dbReference type="SUPFAM" id="SSF56214">
    <property type="entry name" value="4'-phosphopantetheinyl transferase"/>
    <property type="match status" value="2"/>
</dbReference>
<dbReference type="PANTHER" id="PTHR12215">
    <property type="entry name" value="PHOSPHOPANTETHEINE TRANSFERASE"/>
    <property type="match status" value="1"/>
</dbReference>